<sequence>MDQIIERFKKLDTTCVSDAMDKIGIECSVYGIKPVQSGEKICGRAFTVHYAPCGAVKGTVGDFLDDVEPGQVIVIDNAGRDNCTVWGDIMAKTAKKYGITGTVIDGVCRDIPAVLECRYPVFSKGYYMRTGKDRVYVDAVNVPVTLSDIQVCPGDIVIGDDTGVVVVPQSRAEEVAEIAENIDRKEQEILALVAKGYKLKEARAMTGYHHLQTKEK</sequence>
<evidence type="ECO:0000256" key="12">
    <source>
        <dbReference type="ARBA" id="ARBA00047973"/>
    </source>
</evidence>
<keyword evidence="13" id="KW-0479">Metal-binding</keyword>
<dbReference type="PATRIC" id="fig|861450.3.peg.468"/>
<comment type="cofactor">
    <cofactor evidence="13">
        <name>Mg(2+)</name>
        <dbReference type="ChEBI" id="CHEBI:18420"/>
    </cofactor>
</comment>
<evidence type="ECO:0000256" key="1">
    <source>
        <dbReference type="ARBA" id="ARBA00001342"/>
    </source>
</evidence>
<dbReference type="GO" id="GO:0047443">
    <property type="term" value="F:4-hydroxy-4-methyl-2-oxoglutarate aldolase activity"/>
    <property type="evidence" value="ECO:0007669"/>
    <property type="project" value="UniProtKB-EC"/>
</dbReference>
<feature type="binding site" evidence="13">
    <location>
        <begin position="87"/>
        <end position="90"/>
    </location>
    <ligand>
        <name>substrate</name>
    </ligand>
</feature>
<accession>G9YFS7</accession>
<dbReference type="eggNOG" id="COG0684">
    <property type="taxonomic scope" value="Bacteria"/>
</dbReference>
<comment type="similarity">
    <text evidence="3">Belongs to the class II aldolase/RraA-like family.</text>
</comment>
<evidence type="ECO:0000256" key="10">
    <source>
        <dbReference type="ARBA" id="ARBA00030169"/>
    </source>
</evidence>
<dbReference type="Pfam" id="PF03737">
    <property type="entry name" value="RraA-like"/>
    <property type="match status" value="1"/>
</dbReference>
<dbReference type="EC" id="4.1.1.112" evidence="6"/>
<dbReference type="EC" id="4.1.3.17" evidence="5"/>
<name>G9YFS7_9FIRM</name>
<evidence type="ECO:0000256" key="11">
    <source>
        <dbReference type="ARBA" id="ARBA00032305"/>
    </source>
</evidence>
<feature type="binding site" evidence="13">
    <location>
        <position position="110"/>
    </location>
    <ligand>
        <name>Mg(2+)</name>
        <dbReference type="ChEBI" id="CHEBI:18420"/>
    </ligand>
</feature>
<evidence type="ECO:0000256" key="6">
    <source>
        <dbReference type="ARBA" id="ARBA00012947"/>
    </source>
</evidence>
<dbReference type="OrthoDB" id="9784786at2"/>
<evidence type="ECO:0000256" key="2">
    <source>
        <dbReference type="ARBA" id="ARBA00001968"/>
    </source>
</evidence>
<dbReference type="PANTHER" id="PTHR33254">
    <property type="entry name" value="4-HYDROXY-4-METHYL-2-OXOGLUTARATE ALDOLASE 3-RELATED"/>
    <property type="match status" value="1"/>
</dbReference>
<dbReference type="CDD" id="cd16841">
    <property type="entry name" value="RraA_family"/>
    <property type="match status" value="1"/>
</dbReference>
<evidence type="ECO:0000256" key="5">
    <source>
        <dbReference type="ARBA" id="ARBA00012213"/>
    </source>
</evidence>
<comment type="catalytic activity">
    <reaction evidence="12">
        <text>oxaloacetate + H(+) = pyruvate + CO2</text>
        <dbReference type="Rhea" id="RHEA:15641"/>
        <dbReference type="ChEBI" id="CHEBI:15361"/>
        <dbReference type="ChEBI" id="CHEBI:15378"/>
        <dbReference type="ChEBI" id="CHEBI:16452"/>
        <dbReference type="ChEBI" id="CHEBI:16526"/>
        <dbReference type="EC" id="4.1.1.112"/>
    </reaction>
</comment>
<feature type="binding site" evidence="13">
    <location>
        <position position="109"/>
    </location>
    <ligand>
        <name>substrate</name>
    </ligand>
</feature>
<organism evidence="14 15">
    <name type="scientific">Anaeroglobus geminatus F0357</name>
    <dbReference type="NCBI Taxonomy" id="861450"/>
    <lineage>
        <taxon>Bacteria</taxon>
        <taxon>Bacillati</taxon>
        <taxon>Bacillota</taxon>
        <taxon>Negativicutes</taxon>
        <taxon>Veillonellales</taxon>
        <taxon>Veillonellaceae</taxon>
        <taxon>Anaeroglobus</taxon>
    </lineage>
</organism>
<dbReference type="GO" id="GO:0046872">
    <property type="term" value="F:metal ion binding"/>
    <property type="evidence" value="ECO:0007669"/>
    <property type="project" value="UniProtKB-KW"/>
</dbReference>
<dbReference type="HOGENOM" id="CLU_072626_3_0_9"/>
<comment type="subunit">
    <text evidence="4">Homotrimer.</text>
</comment>
<dbReference type="RefSeq" id="WP_006789473.1">
    <property type="nucleotide sequence ID" value="NZ_JH417570.1"/>
</dbReference>
<dbReference type="STRING" id="861450.HMPREF0080_00489"/>
<evidence type="ECO:0000256" key="4">
    <source>
        <dbReference type="ARBA" id="ARBA00011233"/>
    </source>
</evidence>
<dbReference type="AlphaFoldDB" id="G9YFS7"/>
<proteinExistence type="inferred from homology"/>
<dbReference type="SUPFAM" id="SSF89562">
    <property type="entry name" value="RraA-like"/>
    <property type="match status" value="1"/>
</dbReference>
<comment type="caution">
    <text evidence="14">The sequence shown here is derived from an EMBL/GenBank/DDBJ whole genome shotgun (WGS) entry which is preliminary data.</text>
</comment>
<evidence type="ECO:0000256" key="7">
    <source>
        <dbReference type="ARBA" id="ARBA00016549"/>
    </source>
</evidence>
<dbReference type="GO" id="GO:0008168">
    <property type="term" value="F:methyltransferase activity"/>
    <property type="evidence" value="ECO:0007669"/>
    <property type="project" value="UniProtKB-KW"/>
</dbReference>
<comment type="catalytic activity">
    <reaction evidence="1">
        <text>4-hydroxy-4-methyl-2-oxoglutarate = 2 pyruvate</text>
        <dbReference type="Rhea" id="RHEA:22748"/>
        <dbReference type="ChEBI" id="CHEBI:15361"/>
        <dbReference type="ChEBI" id="CHEBI:58276"/>
        <dbReference type="EC" id="4.1.3.17"/>
    </reaction>
</comment>
<keyword evidence="14" id="KW-0808">Transferase</keyword>
<evidence type="ECO:0000313" key="14">
    <source>
        <dbReference type="EMBL" id="EHM42895.1"/>
    </source>
</evidence>
<reference evidence="14 15" key="1">
    <citation type="submission" date="2011-08" db="EMBL/GenBank/DDBJ databases">
        <authorList>
            <person name="Weinstock G."/>
            <person name="Sodergren E."/>
            <person name="Clifton S."/>
            <person name="Fulton L."/>
            <person name="Fulton B."/>
            <person name="Courtney L."/>
            <person name="Fronick C."/>
            <person name="Harrison M."/>
            <person name="Strong C."/>
            <person name="Farmer C."/>
            <person name="Delahaunty K."/>
            <person name="Markovic C."/>
            <person name="Hall O."/>
            <person name="Minx P."/>
            <person name="Tomlinson C."/>
            <person name="Mitreva M."/>
            <person name="Hou S."/>
            <person name="Chen J."/>
            <person name="Wollam A."/>
            <person name="Pepin K.H."/>
            <person name="Johnson M."/>
            <person name="Bhonagiri V."/>
            <person name="Zhang X."/>
            <person name="Suruliraj S."/>
            <person name="Warren W."/>
            <person name="Chinwalla A."/>
            <person name="Mardis E.R."/>
            <person name="Wilson R.K."/>
        </authorList>
    </citation>
    <scope>NUCLEOTIDE SEQUENCE [LARGE SCALE GENOMIC DNA]</scope>
    <source>
        <strain evidence="14 15">F0357</strain>
    </source>
</reference>
<dbReference type="InterPro" id="IPR005493">
    <property type="entry name" value="RraA/RraA-like"/>
</dbReference>
<evidence type="ECO:0000256" key="8">
    <source>
        <dbReference type="ARBA" id="ARBA00025046"/>
    </source>
</evidence>
<keyword evidence="13" id="KW-0460">Magnesium</keyword>
<keyword evidence="14" id="KW-0489">Methyltransferase</keyword>
<dbReference type="Gene3D" id="3.50.30.40">
    <property type="entry name" value="Ribonuclease E inhibitor RraA/RraA-like"/>
    <property type="match status" value="1"/>
</dbReference>
<comment type="cofactor">
    <cofactor evidence="2">
        <name>a divalent metal cation</name>
        <dbReference type="ChEBI" id="CHEBI:60240"/>
    </cofactor>
</comment>
<gene>
    <name evidence="14" type="ORF">HMPREF0080_00489</name>
</gene>
<protein>
    <recommendedName>
        <fullName evidence="7">Putative 4-hydroxy-4-methyl-2-oxoglutarate aldolase</fullName>
        <ecNumber evidence="6">4.1.1.112</ecNumber>
        <ecNumber evidence="5">4.1.3.17</ecNumber>
    </recommendedName>
    <alternativeName>
        <fullName evidence="11">Oxaloacetate decarboxylase</fullName>
    </alternativeName>
    <alternativeName>
        <fullName evidence="9">Regulator of ribonuclease activity homolog</fullName>
    </alternativeName>
    <alternativeName>
        <fullName evidence="10">RraA-like protein</fullName>
    </alternativeName>
</protein>
<evidence type="ECO:0000256" key="13">
    <source>
        <dbReference type="PIRSR" id="PIRSR605493-1"/>
    </source>
</evidence>
<evidence type="ECO:0000313" key="15">
    <source>
        <dbReference type="Proteomes" id="UP000005481"/>
    </source>
</evidence>
<dbReference type="Proteomes" id="UP000005481">
    <property type="component" value="Unassembled WGS sequence"/>
</dbReference>
<dbReference type="InterPro" id="IPR036704">
    <property type="entry name" value="RraA/RraA-like_sf"/>
</dbReference>
<evidence type="ECO:0000256" key="9">
    <source>
        <dbReference type="ARBA" id="ARBA00029596"/>
    </source>
</evidence>
<dbReference type="EMBL" id="AGCJ01000014">
    <property type="protein sequence ID" value="EHM42895.1"/>
    <property type="molecule type" value="Genomic_DNA"/>
</dbReference>
<evidence type="ECO:0000256" key="3">
    <source>
        <dbReference type="ARBA" id="ARBA00008621"/>
    </source>
</evidence>
<dbReference type="GO" id="GO:0008948">
    <property type="term" value="F:oxaloacetate decarboxylase activity"/>
    <property type="evidence" value="ECO:0007669"/>
    <property type="project" value="UniProtKB-EC"/>
</dbReference>
<keyword evidence="15" id="KW-1185">Reference proteome</keyword>
<comment type="function">
    <text evidence="8">Catalyzes the aldol cleavage of 4-hydroxy-4-methyl-2-oxoglutarate (HMG) into 2 molecules of pyruvate. Also contains a secondary oxaloacetate (OAA) decarboxylase activity due to the common pyruvate enolate transition state formed following C-C bond cleavage in the retro-aldol and decarboxylation reactions.</text>
</comment>
<dbReference type="PANTHER" id="PTHR33254:SF4">
    <property type="entry name" value="4-HYDROXY-4-METHYL-2-OXOGLUTARATE ALDOLASE 3-RELATED"/>
    <property type="match status" value="1"/>
</dbReference>
<dbReference type="GO" id="GO:0032259">
    <property type="term" value="P:methylation"/>
    <property type="evidence" value="ECO:0007669"/>
    <property type="project" value="UniProtKB-KW"/>
</dbReference>